<feature type="compositionally biased region" description="Basic and acidic residues" evidence="1">
    <location>
        <begin position="1"/>
        <end position="20"/>
    </location>
</feature>
<keyword evidence="3" id="KW-1185">Reference proteome</keyword>
<evidence type="ECO:0000313" key="3">
    <source>
        <dbReference type="Proteomes" id="UP000218811"/>
    </source>
</evidence>
<feature type="compositionally biased region" description="Acidic residues" evidence="1">
    <location>
        <begin position="21"/>
        <end position="79"/>
    </location>
</feature>
<proteinExistence type="predicted"/>
<feature type="region of interest" description="Disordered" evidence="1">
    <location>
        <begin position="160"/>
        <end position="186"/>
    </location>
</feature>
<dbReference type="Proteomes" id="UP000218811">
    <property type="component" value="Unassembled WGS sequence"/>
</dbReference>
<feature type="compositionally biased region" description="Polar residues" evidence="1">
    <location>
        <begin position="166"/>
        <end position="176"/>
    </location>
</feature>
<feature type="compositionally biased region" description="Polar residues" evidence="1">
    <location>
        <begin position="347"/>
        <end position="357"/>
    </location>
</feature>
<accession>A0A2H3J9A7</accession>
<dbReference type="AlphaFoldDB" id="A0A2H3J9A7"/>
<feature type="compositionally biased region" description="Basic and acidic residues" evidence="1">
    <location>
        <begin position="360"/>
        <end position="389"/>
    </location>
</feature>
<feature type="region of interest" description="Disordered" evidence="1">
    <location>
        <begin position="1"/>
        <end position="79"/>
    </location>
</feature>
<reference evidence="2 3" key="1">
    <citation type="journal article" date="2012" name="Science">
        <title>The Paleozoic origin of enzymatic lignin decomposition reconstructed from 31 fungal genomes.</title>
        <authorList>
            <person name="Floudas D."/>
            <person name="Binder M."/>
            <person name="Riley R."/>
            <person name="Barry K."/>
            <person name="Blanchette R.A."/>
            <person name="Henrissat B."/>
            <person name="Martinez A.T."/>
            <person name="Otillar R."/>
            <person name="Spatafora J.W."/>
            <person name="Yadav J.S."/>
            <person name="Aerts A."/>
            <person name="Benoit I."/>
            <person name="Boyd A."/>
            <person name="Carlson A."/>
            <person name="Copeland A."/>
            <person name="Coutinho P.M."/>
            <person name="de Vries R.P."/>
            <person name="Ferreira P."/>
            <person name="Findley K."/>
            <person name="Foster B."/>
            <person name="Gaskell J."/>
            <person name="Glotzer D."/>
            <person name="Gorecki P."/>
            <person name="Heitman J."/>
            <person name="Hesse C."/>
            <person name="Hori C."/>
            <person name="Igarashi K."/>
            <person name="Jurgens J.A."/>
            <person name="Kallen N."/>
            <person name="Kersten P."/>
            <person name="Kohler A."/>
            <person name="Kuees U."/>
            <person name="Kumar T.K.A."/>
            <person name="Kuo A."/>
            <person name="LaButti K."/>
            <person name="Larrondo L.F."/>
            <person name="Lindquist E."/>
            <person name="Ling A."/>
            <person name="Lombard V."/>
            <person name="Lucas S."/>
            <person name="Lundell T."/>
            <person name="Martin R."/>
            <person name="McLaughlin D.J."/>
            <person name="Morgenstern I."/>
            <person name="Morin E."/>
            <person name="Murat C."/>
            <person name="Nagy L.G."/>
            <person name="Nolan M."/>
            <person name="Ohm R.A."/>
            <person name="Patyshakuliyeva A."/>
            <person name="Rokas A."/>
            <person name="Ruiz-Duenas F.J."/>
            <person name="Sabat G."/>
            <person name="Salamov A."/>
            <person name="Samejima M."/>
            <person name="Schmutz J."/>
            <person name="Slot J.C."/>
            <person name="St John F."/>
            <person name="Stenlid J."/>
            <person name="Sun H."/>
            <person name="Sun S."/>
            <person name="Syed K."/>
            <person name="Tsang A."/>
            <person name="Wiebenga A."/>
            <person name="Young D."/>
            <person name="Pisabarro A."/>
            <person name="Eastwood D.C."/>
            <person name="Martin F."/>
            <person name="Cullen D."/>
            <person name="Grigoriev I.V."/>
            <person name="Hibbett D.S."/>
        </authorList>
    </citation>
    <scope>NUCLEOTIDE SEQUENCE [LARGE SCALE GENOMIC DNA]</scope>
    <source>
        <strain evidence="2 3">MD-104</strain>
    </source>
</reference>
<sequence length="389" mass="42773">MRDAEYHRVSLHDGEKYHAEGDEECHEDEENYVESEEEEEGHDEYGDENEDGGETAEDQDSSAMSDTDDIDEFSDDSGVLEDIAAASEARIHAERQSRLRFYGVENALPPRSRTDTSMHSHNRSSSDAVAGSLMLFRPPAAWSVLPNTVEDAAAKAYQFSHKRPRTTGSGPISDGQSLAADQPRQDDRVKSAMNGLRGMVERRRSTPSAMTFLSGPSKDRTISANPFARKAQGRSGTFVRGEARNGLRARSASGIAVELTEFGAGQSRERSNTRIWQKSHPLGATVRATPESPARPLIPITQLKVPQLPPSLRTTESASKKSLAVRRSAGKNIQTTLPVMIRKADISSASDSRNNAGFSAKDHTMDTRPTKKKNGERVKFDWKKWSATG</sequence>
<feature type="region of interest" description="Disordered" evidence="1">
    <location>
        <begin position="94"/>
        <end position="125"/>
    </location>
</feature>
<gene>
    <name evidence="2" type="ORF">WOLCODRAFT_161381</name>
</gene>
<protein>
    <submittedName>
        <fullName evidence="2">Uncharacterized protein</fullName>
    </submittedName>
</protein>
<dbReference type="EMBL" id="KB467942">
    <property type="protein sequence ID" value="PCH38205.1"/>
    <property type="molecule type" value="Genomic_DNA"/>
</dbReference>
<evidence type="ECO:0000256" key="1">
    <source>
        <dbReference type="SAM" id="MobiDB-lite"/>
    </source>
</evidence>
<name>A0A2H3J9A7_WOLCO</name>
<dbReference type="OMA" id="EEGHDEY"/>
<evidence type="ECO:0000313" key="2">
    <source>
        <dbReference type="EMBL" id="PCH38205.1"/>
    </source>
</evidence>
<feature type="region of interest" description="Disordered" evidence="1">
    <location>
        <begin position="346"/>
        <end position="389"/>
    </location>
</feature>
<organism evidence="2 3">
    <name type="scientific">Wolfiporia cocos (strain MD-104)</name>
    <name type="common">Brown rot fungus</name>
    <dbReference type="NCBI Taxonomy" id="742152"/>
    <lineage>
        <taxon>Eukaryota</taxon>
        <taxon>Fungi</taxon>
        <taxon>Dikarya</taxon>
        <taxon>Basidiomycota</taxon>
        <taxon>Agaricomycotina</taxon>
        <taxon>Agaricomycetes</taxon>
        <taxon>Polyporales</taxon>
        <taxon>Phaeolaceae</taxon>
        <taxon>Wolfiporia</taxon>
    </lineage>
</organism>